<dbReference type="FunFam" id="3.40.640.10:FF:000005">
    <property type="entry name" value="Glycine dehydrogenase (decarboxylating), mitochondrial"/>
    <property type="match status" value="1"/>
</dbReference>
<feature type="domain" description="Glycine dehydrogenase C-terminal" evidence="12">
    <location>
        <begin position="810"/>
        <end position="931"/>
    </location>
</feature>
<evidence type="ECO:0000256" key="6">
    <source>
        <dbReference type="ARBA" id="ARBA00023002"/>
    </source>
</evidence>
<keyword evidence="14" id="KW-1185">Reference proteome</keyword>
<organism evidence="13 14">
    <name type="scientific">Muricoccus nepalensis</name>
    <dbReference type="NCBI Taxonomy" id="1854500"/>
    <lineage>
        <taxon>Bacteria</taxon>
        <taxon>Pseudomonadati</taxon>
        <taxon>Pseudomonadota</taxon>
        <taxon>Alphaproteobacteria</taxon>
        <taxon>Acetobacterales</taxon>
        <taxon>Roseomonadaceae</taxon>
        <taxon>Muricoccus</taxon>
    </lineage>
</organism>
<gene>
    <name evidence="8 13" type="primary">gcvP</name>
    <name evidence="13" type="ORF">EAH89_19000</name>
</gene>
<name>A0A502FTL9_9PROT</name>
<dbReference type="InterPro" id="IPR020581">
    <property type="entry name" value="GDC_P"/>
</dbReference>
<dbReference type="NCBIfam" id="TIGR00461">
    <property type="entry name" value="gcvP"/>
    <property type="match status" value="1"/>
</dbReference>
<dbReference type="GO" id="GO:0016594">
    <property type="term" value="F:glycine binding"/>
    <property type="evidence" value="ECO:0007669"/>
    <property type="project" value="TreeGrafter"/>
</dbReference>
<evidence type="ECO:0000313" key="14">
    <source>
        <dbReference type="Proteomes" id="UP000317078"/>
    </source>
</evidence>
<evidence type="ECO:0000313" key="13">
    <source>
        <dbReference type="EMBL" id="TPG52323.1"/>
    </source>
</evidence>
<dbReference type="InterPro" id="IPR015421">
    <property type="entry name" value="PyrdxlP-dep_Trfase_major"/>
</dbReference>
<dbReference type="Proteomes" id="UP000317078">
    <property type="component" value="Unassembled WGS sequence"/>
</dbReference>
<feature type="modified residue" description="N6-(pyridoxal phosphate)lysine" evidence="8 9">
    <location>
        <position position="737"/>
    </location>
</feature>
<dbReference type="Pfam" id="PF21478">
    <property type="entry name" value="GcvP2_C"/>
    <property type="match status" value="1"/>
</dbReference>
<evidence type="ECO:0000259" key="12">
    <source>
        <dbReference type="Pfam" id="PF21478"/>
    </source>
</evidence>
<dbReference type="HAMAP" id="MF_00711">
    <property type="entry name" value="GcvP"/>
    <property type="match status" value="1"/>
</dbReference>
<evidence type="ECO:0000256" key="9">
    <source>
        <dbReference type="PIRSR" id="PIRSR603437-50"/>
    </source>
</evidence>
<evidence type="ECO:0000256" key="3">
    <source>
        <dbReference type="ARBA" id="ARBA00010756"/>
    </source>
</evidence>
<dbReference type="AlphaFoldDB" id="A0A502FTL9"/>
<dbReference type="OrthoDB" id="9801272at2"/>
<dbReference type="InterPro" id="IPR003437">
    <property type="entry name" value="GcvP"/>
</dbReference>
<dbReference type="CDD" id="cd00613">
    <property type="entry name" value="GDC-P"/>
    <property type="match status" value="1"/>
</dbReference>
<evidence type="ECO:0000256" key="10">
    <source>
        <dbReference type="SAM" id="MobiDB-lite"/>
    </source>
</evidence>
<accession>A0A502FTL9</accession>
<dbReference type="Gene3D" id="3.40.640.10">
    <property type="entry name" value="Type I PLP-dependent aspartate aminotransferase-like (Major domain)"/>
    <property type="match status" value="2"/>
</dbReference>
<dbReference type="PANTHER" id="PTHR11773">
    <property type="entry name" value="GLYCINE DEHYDROGENASE, DECARBOXYLATING"/>
    <property type="match status" value="1"/>
</dbReference>
<dbReference type="NCBIfam" id="NF003346">
    <property type="entry name" value="PRK04366.1"/>
    <property type="match status" value="1"/>
</dbReference>
<feature type="region of interest" description="Disordered" evidence="10">
    <location>
        <begin position="1"/>
        <end position="27"/>
    </location>
</feature>
<dbReference type="GO" id="GO:0005829">
    <property type="term" value="C:cytosol"/>
    <property type="evidence" value="ECO:0007669"/>
    <property type="project" value="TreeGrafter"/>
</dbReference>
<keyword evidence="5 8" id="KW-0663">Pyridoxal phosphate</keyword>
<dbReference type="GO" id="GO:0004375">
    <property type="term" value="F:glycine dehydrogenase (decarboxylating) activity"/>
    <property type="evidence" value="ECO:0007669"/>
    <property type="project" value="UniProtKB-EC"/>
</dbReference>
<dbReference type="Pfam" id="PF02347">
    <property type="entry name" value="GDC-P"/>
    <property type="match status" value="2"/>
</dbReference>
<sequence length="997" mass="105919">MVLHDHPARRRRRRQADGRRRLRQARGGRGLSALTQLASLEDSGAFAGRHIGPSEAQVAAMLRVVGAESLEALAARTVPEGIRDSHLDALPPPVGEAEAIAELRGLAERNLRVKSLIGCGYHGTHTPPVILRNVLENPGWYTAYTPYQAELAQGRLEALLNFQTMVCDLAGLPVANASLLDEATAAAEAMALALAAHKAKSTTLVVATDLHPQTVAVLRTRAAPLGITIEETDDPARYAASKPFAVVLSYPGTTGEVRDLAPAIAAAHAAGAMAIVAADILALTLLTPPGEMGADVVVGSTQRFGVPMGYGGPHAAYIAVKDALKRLMPGRLVGVSVDAAGRPAMRLALQTREQHIRREKATSNICTAQVLLAVMAGMYAVWHGPEGLVRIARRTHLLASLLADAALRAGFALRHDRFFDTVAIEAGRKADALMETALKAGFNLRRVDAGCVAVALDETVTRQDLVSLIAALSEAAGRERAGLGELSAPERLPATLARRSPFLTAAVFGAHRSEHAMLRYLKRLEDKDVALNRSMIPLGSCTMKLNATAEMIPVTLPGFSDIHPFAPADQARGYIEMIRRLEAWLCACTGFAAVSLQPNAGSQGEYAGLLTIRAFHAARGEGQRDICLIPSSAHGTNPASAVMAGMRVVVVACDRDGNVDLDDLRAKVEGHGSRLAALMITYPSTHGVFEEAIREICEAVHAAGGQVYMDGANMNAQLGLTSPAAIGADVCHLNLHKTFCIPHGGGGPGVGPIGVAAHLAPYLPNHPMLAEAGPATGFGPVSAAPFGSASILPISYAYIRMMGAAGLTRATEVAILSANYVARRLEEHYPVLYRGSQGMVAHECILDCRGFQQGGGVLVEDIAKRLQDYGFHAPTMSWPVAGTLMVEPTESEPQEELDRFCDAMIAIRAEIRAVEQGRADRADNVLKNAPHTAAEVMAEAWTHPYPRAEAAFPLPWVAASKYWPPVKRVDNVYGDRNLACTCAPLEAYAETPKVAAE</sequence>
<evidence type="ECO:0000256" key="4">
    <source>
        <dbReference type="ARBA" id="ARBA00011690"/>
    </source>
</evidence>
<dbReference type="GO" id="GO:0030170">
    <property type="term" value="F:pyridoxal phosphate binding"/>
    <property type="evidence" value="ECO:0007669"/>
    <property type="project" value="TreeGrafter"/>
</dbReference>
<comment type="catalytic activity">
    <reaction evidence="7 8">
        <text>N(6)-[(R)-lipoyl]-L-lysyl-[glycine-cleavage complex H protein] + glycine + H(+) = N(6)-[(R)-S(8)-aminomethyldihydrolipoyl]-L-lysyl-[glycine-cleavage complex H protein] + CO2</text>
        <dbReference type="Rhea" id="RHEA:24304"/>
        <dbReference type="Rhea" id="RHEA-COMP:10494"/>
        <dbReference type="Rhea" id="RHEA-COMP:10495"/>
        <dbReference type="ChEBI" id="CHEBI:15378"/>
        <dbReference type="ChEBI" id="CHEBI:16526"/>
        <dbReference type="ChEBI" id="CHEBI:57305"/>
        <dbReference type="ChEBI" id="CHEBI:83099"/>
        <dbReference type="ChEBI" id="CHEBI:83143"/>
        <dbReference type="EC" id="1.4.4.2"/>
    </reaction>
</comment>
<dbReference type="EMBL" id="RCZP01000022">
    <property type="protein sequence ID" value="TPG52323.1"/>
    <property type="molecule type" value="Genomic_DNA"/>
</dbReference>
<dbReference type="FunFam" id="3.40.640.10:FF:000007">
    <property type="entry name" value="glycine dehydrogenase (Decarboxylating), mitochondrial"/>
    <property type="match status" value="1"/>
</dbReference>
<dbReference type="InterPro" id="IPR015424">
    <property type="entry name" value="PyrdxlP-dep_Trfase"/>
</dbReference>
<dbReference type="SUPFAM" id="SSF53383">
    <property type="entry name" value="PLP-dependent transferases"/>
    <property type="match status" value="2"/>
</dbReference>
<dbReference type="GO" id="GO:0005960">
    <property type="term" value="C:glycine cleavage complex"/>
    <property type="evidence" value="ECO:0007669"/>
    <property type="project" value="TreeGrafter"/>
</dbReference>
<feature type="compositionally biased region" description="Basic residues" evidence="10">
    <location>
        <begin position="7"/>
        <end position="26"/>
    </location>
</feature>
<evidence type="ECO:0000256" key="8">
    <source>
        <dbReference type="HAMAP-Rule" id="MF_00711"/>
    </source>
</evidence>
<evidence type="ECO:0000256" key="5">
    <source>
        <dbReference type="ARBA" id="ARBA00022898"/>
    </source>
</evidence>
<feature type="domain" description="Glycine cleavage system P-protein N-terminal" evidence="11">
    <location>
        <begin position="509"/>
        <end position="764"/>
    </location>
</feature>
<comment type="cofactor">
    <cofactor evidence="1 8 9">
        <name>pyridoxal 5'-phosphate</name>
        <dbReference type="ChEBI" id="CHEBI:597326"/>
    </cofactor>
</comment>
<dbReference type="GO" id="GO:0019464">
    <property type="term" value="P:glycine decarboxylation via glycine cleavage system"/>
    <property type="evidence" value="ECO:0007669"/>
    <property type="project" value="UniProtKB-UniRule"/>
</dbReference>
<feature type="domain" description="Glycine cleavage system P-protein N-terminal" evidence="11">
    <location>
        <begin position="49"/>
        <end position="471"/>
    </location>
</feature>
<dbReference type="InterPro" id="IPR015422">
    <property type="entry name" value="PyrdxlP-dep_Trfase_small"/>
</dbReference>
<evidence type="ECO:0000256" key="7">
    <source>
        <dbReference type="ARBA" id="ARBA00049026"/>
    </source>
</evidence>
<dbReference type="PANTHER" id="PTHR11773:SF1">
    <property type="entry name" value="GLYCINE DEHYDROGENASE (DECARBOXYLATING), MITOCHONDRIAL"/>
    <property type="match status" value="1"/>
</dbReference>
<protein>
    <recommendedName>
        <fullName evidence="8">Glycine dehydrogenase (decarboxylating)</fullName>
        <ecNumber evidence="8">1.4.4.2</ecNumber>
    </recommendedName>
    <alternativeName>
        <fullName evidence="8">Glycine cleavage system P-protein</fullName>
    </alternativeName>
    <alternativeName>
        <fullName evidence="8">Glycine decarboxylase</fullName>
    </alternativeName>
    <alternativeName>
        <fullName evidence="8">Glycine dehydrogenase (aminomethyl-transferring)</fullName>
    </alternativeName>
</protein>
<comment type="subunit">
    <text evidence="4 8">The glycine cleavage system is composed of four proteins: P, T, L and H.</text>
</comment>
<evidence type="ECO:0000256" key="1">
    <source>
        <dbReference type="ARBA" id="ARBA00001933"/>
    </source>
</evidence>
<dbReference type="EC" id="1.4.4.2" evidence="8"/>
<dbReference type="Gene3D" id="3.90.1150.10">
    <property type="entry name" value="Aspartate Aminotransferase, domain 1"/>
    <property type="match status" value="2"/>
</dbReference>
<evidence type="ECO:0000259" key="11">
    <source>
        <dbReference type="Pfam" id="PF02347"/>
    </source>
</evidence>
<dbReference type="FunFam" id="3.90.1150.10:FF:000007">
    <property type="entry name" value="Glycine dehydrogenase (decarboxylating), mitochondrial"/>
    <property type="match status" value="1"/>
</dbReference>
<dbReference type="InterPro" id="IPR049316">
    <property type="entry name" value="GDC-P_C"/>
</dbReference>
<reference evidence="13 14" key="1">
    <citation type="journal article" date="2019" name="Environ. Microbiol.">
        <title>Species interactions and distinct microbial communities in high Arctic permafrost affected cryosols are associated with the CH4 and CO2 gas fluxes.</title>
        <authorList>
            <person name="Altshuler I."/>
            <person name="Hamel J."/>
            <person name="Turney S."/>
            <person name="Magnuson E."/>
            <person name="Levesque R."/>
            <person name="Greer C."/>
            <person name="Whyte L.G."/>
        </authorList>
    </citation>
    <scope>NUCLEOTIDE SEQUENCE [LARGE SCALE GENOMIC DNA]</scope>
    <source>
        <strain evidence="13 14">S9.3B</strain>
    </source>
</reference>
<comment type="function">
    <text evidence="2 8">The glycine cleavage system catalyzes the degradation of glycine. The P protein binds the alpha-amino group of glycine through its pyridoxal phosphate cofactor; CO(2) is released and the remaining methylamine moiety is then transferred to the lipoamide cofactor of the H protein.</text>
</comment>
<comment type="similarity">
    <text evidence="3 8">Belongs to the GcvP family.</text>
</comment>
<keyword evidence="6 8" id="KW-0560">Oxidoreductase</keyword>
<comment type="caution">
    <text evidence="13">The sequence shown here is derived from an EMBL/GenBank/DDBJ whole genome shotgun (WGS) entry which is preliminary data.</text>
</comment>
<dbReference type="InterPro" id="IPR049315">
    <property type="entry name" value="GDC-P_N"/>
</dbReference>
<proteinExistence type="inferred from homology"/>
<evidence type="ECO:0000256" key="2">
    <source>
        <dbReference type="ARBA" id="ARBA00003788"/>
    </source>
</evidence>